<dbReference type="OrthoDB" id="71867at2"/>
<organism evidence="6 7">
    <name type="scientific">Mycetocola tolaasinivorans</name>
    <dbReference type="NCBI Taxonomy" id="76635"/>
    <lineage>
        <taxon>Bacteria</taxon>
        <taxon>Bacillati</taxon>
        <taxon>Actinomycetota</taxon>
        <taxon>Actinomycetes</taxon>
        <taxon>Micrococcales</taxon>
        <taxon>Microbacteriaceae</taxon>
        <taxon>Mycetocola</taxon>
    </lineage>
</organism>
<dbReference type="Pfam" id="PF13305">
    <property type="entry name" value="TetR_C_33"/>
    <property type="match status" value="1"/>
</dbReference>
<dbReference type="Pfam" id="PF00440">
    <property type="entry name" value="TetR_N"/>
    <property type="match status" value="1"/>
</dbReference>
<evidence type="ECO:0000256" key="4">
    <source>
        <dbReference type="PROSITE-ProRule" id="PRU00335"/>
    </source>
</evidence>
<dbReference type="InterPro" id="IPR036271">
    <property type="entry name" value="Tet_transcr_reg_TetR-rel_C_sf"/>
</dbReference>
<evidence type="ECO:0000256" key="1">
    <source>
        <dbReference type="ARBA" id="ARBA00023015"/>
    </source>
</evidence>
<feature type="domain" description="HTH tetR-type" evidence="5">
    <location>
        <begin position="6"/>
        <end position="66"/>
    </location>
</feature>
<protein>
    <submittedName>
        <fullName evidence="6">TetR/AcrR family transcriptional regulator</fullName>
    </submittedName>
</protein>
<dbReference type="Proteomes" id="UP000272503">
    <property type="component" value="Unassembled WGS sequence"/>
</dbReference>
<dbReference type="RefSeq" id="WP_121647083.1">
    <property type="nucleotide sequence ID" value="NZ_RCUX01000001.1"/>
</dbReference>
<keyword evidence="1" id="KW-0805">Transcription regulation</keyword>
<evidence type="ECO:0000313" key="6">
    <source>
        <dbReference type="EMBL" id="RLP77991.1"/>
    </source>
</evidence>
<evidence type="ECO:0000259" key="5">
    <source>
        <dbReference type="PROSITE" id="PS50977"/>
    </source>
</evidence>
<keyword evidence="2 4" id="KW-0238">DNA-binding</keyword>
<dbReference type="InterPro" id="IPR001647">
    <property type="entry name" value="HTH_TetR"/>
</dbReference>
<dbReference type="GO" id="GO:0003700">
    <property type="term" value="F:DNA-binding transcription factor activity"/>
    <property type="evidence" value="ECO:0007669"/>
    <property type="project" value="TreeGrafter"/>
</dbReference>
<dbReference type="InterPro" id="IPR025996">
    <property type="entry name" value="MT1864/Rv1816-like_C"/>
</dbReference>
<dbReference type="EMBL" id="RCUX01000001">
    <property type="protein sequence ID" value="RLP77991.1"/>
    <property type="molecule type" value="Genomic_DNA"/>
</dbReference>
<dbReference type="Gene3D" id="1.10.357.10">
    <property type="entry name" value="Tetracycline Repressor, domain 2"/>
    <property type="match status" value="1"/>
</dbReference>
<dbReference type="GO" id="GO:0000976">
    <property type="term" value="F:transcription cis-regulatory region binding"/>
    <property type="evidence" value="ECO:0007669"/>
    <property type="project" value="TreeGrafter"/>
</dbReference>
<dbReference type="InterPro" id="IPR050109">
    <property type="entry name" value="HTH-type_TetR-like_transc_reg"/>
</dbReference>
<evidence type="ECO:0000313" key="7">
    <source>
        <dbReference type="Proteomes" id="UP000272503"/>
    </source>
</evidence>
<dbReference type="PANTHER" id="PTHR30055:SF238">
    <property type="entry name" value="MYCOFACTOCIN BIOSYNTHESIS TRANSCRIPTIONAL REGULATOR MFTR-RELATED"/>
    <property type="match status" value="1"/>
</dbReference>
<dbReference type="InterPro" id="IPR009057">
    <property type="entry name" value="Homeodomain-like_sf"/>
</dbReference>
<feature type="DNA-binding region" description="H-T-H motif" evidence="4">
    <location>
        <begin position="29"/>
        <end position="48"/>
    </location>
</feature>
<reference evidence="6 7" key="1">
    <citation type="submission" date="2018-10" db="EMBL/GenBank/DDBJ databases">
        <authorList>
            <person name="Li J."/>
        </authorList>
    </citation>
    <scope>NUCLEOTIDE SEQUENCE [LARGE SCALE GENOMIC DNA]</scope>
    <source>
        <strain evidence="6 7">IF 016277</strain>
    </source>
</reference>
<dbReference type="PROSITE" id="PS50977">
    <property type="entry name" value="HTH_TETR_2"/>
    <property type="match status" value="1"/>
</dbReference>
<sequence length="202" mass="21240">MAATVGLTLDHVTAVAADLADRAGFDRVTVSALARELGVKPASLYAHVRGLDALREIIGTRAHTVLADSLEARLSGLTALPALSVLAEVMRAFAHEHPGLWQASRATSTGDDYVAAARRVSSEVAEVCRGYGVPEPEITHAVRIVGSSLGGFIGLDDAGGFSASNPDAAVSWRRLISVLDHALTRWPTDSDSTDSNSTEEPR</sequence>
<dbReference type="SUPFAM" id="SSF48498">
    <property type="entry name" value="Tetracyclin repressor-like, C-terminal domain"/>
    <property type="match status" value="1"/>
</dbReference>
<name>A0A3L7AEB8_9MICO</name>
<dbReference type="PANTHER" id="PTHR30055">
    <property type="entry name" value="HTH-TYPE TRANSCRIPTIONAL REGULATOR RUTR"/>
    <property type="match status" value="1"/>
</dbReference>
<accession>A0A3L7AEB8</accession>
<evidence type="ECO:0000256" key="3">
    <source>
        <dbReference type="ARBA" id="ARBA00023163"/>
    </source>
</evidence>
<gene>
    <name evidence="6" type="ORF">D9V32_01275</name>
</gene>
<evidence type="ECO:0000256" key="2">
    <source>
        <dbReference type="ARBA" id="ARBA00023125"/>
    </source>
</evidence>
<dbReference type="SUPFAM" id="SSF46689">
    <property type="entry name" value="Homeodomain-like"/>
    <property type="match status" value="1"/>
</dbReference>
<dbReference type="Gene3D" id="1.10.10.60">
    <property type="entry name" value="Homeodomain-like"/>
    <property type="match status" value="1"/>
</dbReference>
<comment type="caution">
    <text evidence="6">The sequence shown here is derived from an EMBL/GenBank/DDBJ whole genome shotgun (WGS) entry which is preliminary data.</text>
</comment>
<keyword evidence="3" id="KW-0804">Transcription</keyword>
<keyword evidence="7" id="KW-1185">Reference proteome</keyword>
<proteinExistence type="predicted"/>
<dbReference type="AlphaFoldDB" id="A0A3L7AEB8"/>